<keyword evidence="2 6" id="KW-0812">Transmembrane</keyword>
<accession>N1PSN2</accession>
<proteinExistence type="inferred from homology"/>
<comment type="similarity">
    <text evidence="5">Belongs to the SAT4 family.</text>
</comment>
<feature type="transmembrane region" description="Helical" evidence="6">
    <location>
        <begin position="229"/>
        <end position="250"/>
    </location>
</feature>
<dbReference type="EMBL" id="KB446537">
    <property type="protein sequence ID" value="EME46461.1"/>
    <property type="molecule type" value="Genomic_DNA"/>
</dbReference>
<protein>
    <recommendedName>
        <fullName evidence="7">Rhodopsin domain-containing protein</fullName>
    </recommendedName>
</protein>
<feature type="transmembrane region" description="Helical" evidence="6">
    <location>
        <begin position="190"/>
        <end position="209"/>
    </location>
</feature>
<evidence type="ECO:0000256" key="5">
    <source>
        <dbReference type="ARBA" id="ARBA00038359"/>
    </source>
</evidence>
<keyword evidence="4 6" id="KW-0472">Membrane</keyword>
<comment type="subcellular location">
    <subcellularLocation>
        <location evidence="1">Membrane</location>
        <topology evidence="1">Multi-pass membrane protein</topology>
    </subcellularLocation>
</comment>
<evidence type="ECO:0000256" key="6">
    <source>
        <dbReference type="SAM" id="Phobius"/>
    </source>
</evidence>
<feature type="transmembrane region" description="Helical" evidence="6">
    <location>
        <begin position="69"/>
        <end position="90"/>
    </location>
</feature>
<reference evidence="8 9" key="2">
    <citation type="journal article" date="2012" name="PLoS Pathog.">
        <title>Diverse lifestyles and strategies of plant pathogenesis encoded in the genomes of eighteen Dothideomycetes fungi.</title>
        <authorList>
            <person name="Ohm R.A."/>
            <person name="Feau N."/>
            <person name="Henrissat B."/>
            <person name="Schoch C.L."/>
            <person name="Horwitz B.A."/>
            <person name="Barry K.W."/>
            <person name="Condon B.J."/>
            <person name="Copeland A.C."/>
            <person name="Dhillon B."/>
            <person name="Glaser F."/>
            <person name="Hesse C.N."/>
            <person name="Kosti I."/>
            <person name="LaButti K."/>
            <person name="Lindquist E.A."/>
            <person name="Lucas S."/>
            <person name="Salamov A.A."/>
            <person name="Bradshaw R.E."/>
            <person name="Ciuffetti L."/>
            <person name="Hamelin R.C."/>
            <person name="Kema G.H.J."/>
            <person name="Lawrence C."/>
            <person name="Scott J.A."/>
            <person name="Spatafora J.W."/>
            <person name="Turgeon B.G."/>
            <person name="de Wit P.J.G.M."/>
            <person name="Zhong S."/>
            <person name="Goodwin S.B."/>
            <person name="Grigoriev I.V."/>
        </authorList>
    </citation>
    <scope>NUCLEOTIDE SEQUENCE [LARGE SCALE GENOMIC DNA]</scope>
    <source>
        <strain evidence="9">NZE10 / CBS 128990</strain>
    </source>
</reference>
<dbReference type="STRING" id="675120.N1PSN2"/>
<sequence>VAIIIAGLRITVRALMTKHVGADDYVMVAAVVMAIATFICFVGETQYAVGKHTECVPKDDYEISAKWQYYHSIWVMIGVVLCKISIALFLMRLVPPQRRYRYFLWGAIVFLICFCLSCLGTLIFACVPIRASWDLDVRAKPSTNCFSNNTFTAMGLYNSSISCITDFLFAIIPMPIVLKLRVNKRTKVSLGCILSLGYFACAAGIVKAVKQHAFFGEKDPLWHNDFNVWNMIELCVGIVAASLPALRPLFASLLDKTRSYLSSGSKGSR</sequence>
<feature type="non-terminal residue" evidence="8">
    <location>
        <position position="269"/>
    </location>
</feature>
<evidence type="ECO:0000256" key="3">
    <source>
        <dbReference type="ARBA" id="ARBA00022989"/>
    </source>
</evidence>
<feature type="non-terminal residue" evidence="8">
    <location>
        <position position="1"/>
    </location>
</feature>
<evidence type="ECO:0000313" key="8">
    <source>
        <dbReference type="EMBL" id="EME46461.1"/>
    </source>
</evidence>
<feature type="transmembrane region" description="Helical" evidence="6">
    <location>
        <begin position="102"/>
        <end position="125"/>
    </location>
</feature>
<dbReference type="GO" id="GO:0016020">
    <property type="term" value="C:membrane"/>
    <property type="evidence" value="ECO:0007669"/>
    <property type="project" value="UniProtKB-SubCell"/>
</dbReference>
<dbReference type="Proteomes" id="UP000016933">
    <property type="component" value="Unassembled WGS sequence"/>
</dbReference>
<feature type="transmembrane region" description="Helical" evidence="6">
    <location>
        <begin position="25"/>
        <end position="49"/>
    </location>
</feature>
<evidence type="ECO:0000313" key="9">
    <source>
        <dbReference type="Proteomes" id="UP000016933"/>
    </source>
</evidence>
<gene>
    <name evidence="8" type="ORF">DOTSEDRAFT_111802</name>
</gene>
<feature type="transmembrane region" description="Helical" evidence="6">
    <location>
        <begin position="156"/>
        <end position="178"/>
    </location>
</feature>
<dbReference type="eggNOG" id="ENOG502SNI4">
    <property type="taxonomic scope" value="Eukaryota"/>
</dbReference>
<dbReference type="Pfam" id="PF20684">
    <property type="entry name" value="Fung_rhodopsin"/>
    <property type="match status" value="1"/>
</dbReference>
<dbReference type="PANTHER" id="PTHR33048:SF167">
    <property type="entry name" value="INTEGRAL MEMBRANE PROTEIN"/>
    <property type="match status" value="1"/>
</dbReference>
<dbReference type="OMA" id="WLCAVGV"/>
<evidence type="ECO:0000256" key="2">
    <source>
        <dbReference type="ARBA" id="ARBA00022692"/>
    </source>
</evidence>
<reference evidence="9" key="1">
    <citation type="journal article" date="2012" name="PLoS Genet.">
        <title>The genomes of the fungal plant pathogens Cladosporium fulvum and Dothistroma septosporum reveal adaptation to different hosts and lifestyles but also signatures of common ancestry.</title>
        <authorList>
            <person name="de Wit P.J.G.M."/>
            <person name="van der Burgt A."/>
            <person name="Oekmen B."/>
            <person name="Stergiopoulos I."/>
            <person name="Abd-Elsalam K.A."/>
            <person name="Aerts A.L."/>
            <person name="Bahkali A.H."/>
            <person name="Beenen H.G."/>
            <person name="Chettri P."/>
            <person name="Cox M.P."/>
            <person name="Datema E."/>
            <person name="de Vries R.P."/>
            <person name="Dhillon B."/>
            <person name="Ganley A.R."/>
            <person name="Griffiths S.A."/>
            <person name="Guo Y."/>
            <person name="Hamelin R.C."/>
            <person name="Henrissat B."/>
            <person name="Kabir M.S."/>
            <person name="Jashni M.K."/>
            <person name="Kema G."/>
            <person name="Klaubauf S."/>
            <person name="Lapidus A."/>
            <person name="Levasseur A."/>
            <person name="Lindquist E."/>
            <person name="Mehrabi R."/>
            <person name="Ohm R.A."/>
            <person name="Owen T.J."/>
            <person name="Salamov A."/>
            <person name="Schwelm A."/>
            <person name="Schijlen E."/>
            <person name="Sun H."/>
            <person name="van den Burg H.A."/>
            <person name="van Ham R.C.H.J."/>
            <person name="Zhang S."/>
            <person name="Goodwin S.B."/>
            <person name="Grigoriev I.V."/>
            <person name="Collemare J."/>
            <person name="Bradshaw R.E."/>
        </authorList>
    </citation>
    <scope>NUCLEOTIDE SEQUENCE [LARGE SCALE GENOMIC DNA]</scope>
    <source>
        <strain evidence="9">NZE10 / CBS 128990</strain>
    </source>
</reference>
<dbReference type="HOGENOM" id="CLU_028200_3_5_1"/>
<feature type="domain" description="Rhodopsin" evidence="7">
    <location>
        <begin position="8"/>
        <end position="251"/>
    </location>
</feature>
<dbReference type="OrthoDB" id="5022096at2759"/>
<dbReference type="PANTHER" id="PTHR33048">
    <property type="entry name" value="PTH11-LIKE INTEGRAL MEMBRANE PROTEIN (AFU_ORTHOLOGUE AFUA_5G11245)"/>
    <property type="match status" value="1"/>
</dbReference>
<dbReference type="InterPro" id="IPR052337">
    <property type="entry name" value="SAT4-like"/>
</dbReference>
<evidence type="ECO:0000256" key="1">
    <source>
        <dbReference type="ARBA" id="ARBA00004141"/>
    </source>
</evidence>
<keyword evidence="3 6" id="KW-1133">Transmembrane helix</keyword>
<evidence type="ECO:0000259" key="7">
    <source>
        <dbReference type="Pfam" id="PF20684"/>
    </source>
</evidence>
<organism evidence="8 9">
    <name type="scientific">Dothistroma septosporum (strain NZE10 / CBS 128990)</name>
    <name type="common">Red band needle blight fungus</name>
    <name type="synonym">Mycosphaerella pini</name>
    <dbReference type="NCBI Taxonomy" id="675120"/>
    <lineage>
        <taxon>Eukaryota</taxon>
        <taxon>Fungi</taxon>
        <taxon>Dikarya</taxon>
        <taxon>Ascomycota</taxon>
        <taxon>Pezizomycotina</taxon>
        <taxon>Dothideomycetes</taxon>
        <taxon>Dothideomycetidae</taxon>
        <taxon>Mycosphaerellales</taxon>
        <taxon>Mycosphaerellaceae</taxon>
        <taxon>Dothistroma</taxon>
    </lineage>
</organism>
<dbReference type="InterPro" id="IPR049326">
    <property type="entry name" value="Rhodopsin_dom_fungi"/>
</dbReference>
<keyword evidence="9" id="KW-1185">Reference proteome</keyword>
<dbReference type="AlphaFoldDB" id="N1PSN2"/>
<name>N1PSN2_DOTSN</name>
<evidence type="ECO:0000256" key="4">
    <source>
        <dbReference type="ARBA" id="ARBA00023136"/>
    </source>
</evidence>